<keyword evidence="9 12" id="KW-0408">Iron</keyword>
<dbReference type="RefSeq" id="XP_010415198.1">
    <property type="nucleotide sequence ID" value="XM_010416896.1"/>
</dbReference>
<dbReference type="CDD" id="cd20653">
    <property type="entry name" value="CYP81"/>
    <property type="match status" value="1"/>
</dbReference>
<gene>
    <name evidence="15" type="primary">LOC104701249</name>
</gene>
<evidence type="ECO:0000256" key="11">
    <source>
        <dbReference type="ARBA" id="ARBA00023136"/>
    </source>
</evidence>
<keyword evidence="6 12" id="KW-0479">Metal-binding</keyword>
<evidence type="ECO:0000256" key="6">
    <source>
        <dbReference type="ARBA" id="ARBA00022723"/>
    </source>
</evidence>
<dbReference type="PROSITE" id="PS00086">
    <property type="entry name" value="CYTOCHROME_P450"/>
    <property type="match status" value="1"/>
</dbReference>
<evidence type="ECO:0000256" key="2">
    <source>
        <dbReference type="ARBA" id="ARBA00004167"/>
    </source>
</evidence>
<keyword evidence="5 13" id="KW-0812">Transmembrane</keyword>
<evidence type="ECO:0000256" key="8">
    <source>
        <dbReference type="ARBA" id="ARBA00023002"/>
    </source>
</evidence>
<dbReference type="InterPro" id="IPR036396">
    <property type="entry name" value="Cyt_P450_sf"/>
</dbReference>
<feature type="transmembrane region" description="Helical" evidence="13">
    <location>
        <begin position="23"/>
        <end position="42"/>
    </location>
</feature>
<name>A0ABM0SRS4_CAMSA</name>
<evidence type="ECO:0000256" key="9">
    <source>
        <dbReference type="ARBA" id="ARBA00023004"/>
    </source>
</evidence>
<keyword evidence="7 13" id="KW-1133">Transmembrane helix</keyword>
<evidence type="ECO:0000256" key="10">
    <source>
        <dbReference type="ARBA" id="ARBA00023033"/>
    </source>
</evidence>
<keyword evidence="4 12" id="KW-0349">Heme</keyword>
<dbReference type="PRINTS" id="PR00463">
    <property type="entry name" value="EP450I"/>
</dbReference>
<keyword evidence="14" id="KW-1185">Reference proteome</keyword>
<evidence type="ECO:0000256" key="3">
    <source>
        <dbReference type="ARBA" id="ARBA00010617"/>
    </source>
</evidence>
<keyword evidence="10 12" id="KW-0503">Monooxygenase</keyword>
<sequence>MYVQFKFQAKSLKPKSTMVEEEAQTLVFTIIILILTLTILLIKKLKPTQNLPPSPPFSLPFIGHLRLLKPPLHRVFFSVSQSLNDSPIFSLRLGNKLVFVISSHTIAEECFTKNDIILANRPSSIASKHISYGSSTMVSAPYSEHWRNLRRIGAVEIFSNHRLNSFTSIRRDEIRRLIVCLSRNSSLDFAKVEMTSILSDLTFNNITRMVAGKCYYGDGLEDDPEAKHVRQLIAEAVSFCGAGNVADYLPVLGYITNFETRIKKIGGRLDEFLQGLVDEKRAAKEKENTMIDHLLSLQETQPEYYTDHTIKGTIISLILAGTDTSAVTLEWALSSLLNHPDVLKKARDEIDNKVGLNKLMEESDIANLSYLQNIVSETLRMYPAAPLLVPHVASEDCKVAGYDMPSGTRLLVNVWAIQRDPQLWDDPTSFKPERFEKEGESHKLMAFGLGRRACPGYVLAQRLVSLTLGCLIQCFEWERIGEENVDMNEGGGLIMPRARPLVAMCRARAFVGEIQQESA</sequence>
<dbReference type="PRINTS" id="PR00385">
    <property type="entry name" value="P450"/>
</dbReference>
<dbReference type="InterPro" id="IPR002401">
    <property type="entry name" value="Cyt_P450_E_grp-I"/>
</dbReference>
<evidence type="ECO:0000256" key="5">
    <source>
        <dbReference type="ARBA" id="ARBA00022692"/>
    </source>
</evidence>
<reference evidence="14" key="1">
    <citation type="journal article" date="2014" name="Nat. Commun.">
        <title>The emerging biofuel crop Camelina sativa retains a highly undifferentiated hexaploid genome structure.</title>
        <authorList>
            <person name="Kagale S."/>
            <person name="Koh C."/>
            <person name="Nixon J."/>
            <person name="Bollina V."/>
            <person name="Clarke W.E."/>
            <person name="Tuteja R."/>
            <person name="Spillane C."/>
            <person name="Robinson S.J."/>
            <person name="Links M.G."/>
            <person name="Clarke C."/>
            <person name="Higgins E.E."/>
            <person name="Huebert T."/>
            <person name="Sharpe A.G."/>
            <person name="Parkin I.A."/>
        </authorList>
    </citation>
    <scope>NUCLEOTIDE SEQUENCE [LARGE SCALE GENOMIC DNA]</scope>
    <source>
        <strain evidence="14">cv. DH55</strain>
    </source>
</reference>
<comment type="similarity">
    <text evidence="3 12">Belongs to the cytochrome P450 family.</text>
</comment>
<evidence type="ECO:0000256" key="13">
    <source>
        <dbReference type="SAM" id="Phobius"/>
    </source>
</evidence>
<dbReference type="GeneID" id="104701249"/>
<protein>
    <submittedName>
        <fullName evidence="15">Cytochrome P450 81D11-like</fullName>
    </submittedName>
</protein>
<dbReference type="Proteomes" id="UP000694864">
    <property type="component" value="Chromosome 7"/>
</dbReference>
<keyword evidence="11 13" id="KW-0472">Membrane</keyword>
<evidence type="ECO:0000256" key="1">
    <source>
        <dbReference type="ARBA" id="ARBA00001971"/>
    </source>
</evidence>
<dbReference type="InterPro" id="IPR050651">
    <property type="entry name" value="Plant_Cytochrome_P450_Monoox"/>
</dbReference>
<evidence type="ECO:0000256" key="7">
    <source>
        <dbReference type="ARBA" id="ARBA00022989"/>
    </source>
</evidence>
<accession>A0ABM0SRS4</accession>
<dbReference type="SUPFAM" id="SSF48264">
    <property type="entry name" value="Cytochrome P450"/>
    <property type="match status" value="1"/>
</dbReference>
<reference evidence="15" key="2">
    <citation type="submission" date="2025-08" db="UniProtKB">
        <authorList>
            <consortium name="RefSeq"/>
        </authorList>
    </citation>
    <scope>IDENTIFICATION</scope>
    <source>
        <tissue evidence="15">Leaf</tissue>
    </source>
</reference>
<dbReference type="InterPro" id="IPR017972">
    <property type="entry name" value="Cyt_P450_CS"/>
</dbReference>
<proteinExistence type="inferred from homology"/>
<dbReference type="Gene3D" id="1.10.630.10">
    <property type="entry name" value="Cytochrome P450"/>
    <property type="match status" value="1"/>
</dbReference>
<comment type="cofactor">
    <cofactor evidence="1">
        <name>heme</name>
        <dbReference type="ChEBI" id="CHEBI:30413"/>
    </cofactor>
</comment>
<evidence type="ECO:0000313" key="15">
    <source>
        <dbReference type="RefSeq" id="XP_010415198.1"/>
    </source>
</evidence>
<dbReference type="Pfam" id="PF00067">
    <property type="entry name" value="p450"/>
    <property type="match status" value="1"/>
</dbReference>
<evidence type="ECO:0000313" key="14">
    <source>
        <dbReference type="Proteomes" id="UP000694864"/>
    </source>
</evidence>
<evidence type="ECO:0000256" key="4">
    <source>
        <dbReference type="ARBA" id="ARBA00022617"/>
    </source>
</evidence>
<dbReference type="PANTHER" id="PTHR47947">
    <property type="entry name" value="CYTOCHROME P450 82C3-RELATED"/>
    <property type="match status" value="1"/>
</dbReference>
<dbReference type="PANTHER" id="PTHR47947:SF62">
    <property type="entry name" value="CYTOCHROME P450, FAMILY 81, SUBFAMILY D, POLYPEPTIDE 5"/>
    <property type="match status" value="1"/>
</dbReference>
<organism evidence="14 15">
    <name type="scientific">Camelina sativa</name>
    <name type="common">False flax</name>
    <name type="synonym">Myagrum sativum</name>
    <dbReference type="NCBI Taxonomy" id="90675"/>
    <lineage>
        <taxon>Eukaryota</taxon>
        <taxon>Viridiplantae</taxon>
        <taxon>Streptophyta</taxon>
        <taxon>Embryophyta</taxon>
        <taxon>Tracheophyta</taxon>
        <taxon>Spermatophyta</taxon>
        <taxon>Magnoliopsida</taxon>
        <taxon>eudicotyledons</taxon>
        <taxon>Gunneridae</taxon>
        <taxon>Pentapetalae</taxon>
        <taxon>rosids</taxon>
        <taxon>malvids</taxon>
        <taxon>Brassicales</taxon>
        <taxon>Brassicaceae</taxon>
        <taxon>Camelineae</taxon>
        <taxon>Camelina</taxon>
    </lineage>
</organism>
<evidence type="ECO:0000256" key="12">
    <source>
        <dbReference type="RuleBase" id="RU000461"/>
    </source>
</evidence>
<comment type="subcellular location">
    <subcellularLocation>
        <location evidence="2">Membrane</location>
        <topology evidence="2">Single-pass membrane protein</topology>
    </subcellularLocation>
</comment>
<dbReference type="InterPro" id="IPR001128">
    <property type="entry name" value="Cyt_P450"/>
</dbReference>
<keyword evidence="8 12" id="KW-0560">Oxidoreductase</keyword>